<keyword evidence="8" id="KW-1133">Transmembrane helix</keyword>
<dbReference type="Pfam" id="PF03748">
    <property type="entry name" value="FliL"/>
    <property type="match status" value="1"/>
</dbReference>
<comment type="caution">
    <text evidence="11">The sequence shown here is derived from an EMBL/GenBank/DDBJ whole genome shotgun (WGS) entry which is preliminary data.</text>
</comment>
<dbReference type="Proteomes" id="UP001477870">
    <property type="component" value="Unassembled WGS sequence"/>
</dbReference>
<keyword evidence="6" id="KW-0812">Transmembrane</keyword>
<protein>
    <recommendedName>
        <fullName evidence="10">Flagellar protein FliL</fullName>
    </recommendedName>
</protein>
<keyword evidence="10" id="KW-0997">Cell inner membrane</keyword>
<sequence>MATPLMIETDEEPKKKSMISAILVPVLLLALSGGLGFSFSKFYVSPMIEANASTEAAPVPTAEKSVVPVHNSNEPSMVVVPLDPILTNLSDPSDVWVRAEFSVLFNKQPSADVRAEIQSDFLRYMKTVKLRNLEGAIGFEHMLEDLNERAQMISGGEAGRVLVKAFIVQ</sequence>
<comment type="similarity">
    <text evidence="3 10">Belongs to the FliL family.</text>
</comment>
<keyword evidence="7 10" id="KW-0283">Flagellar rotation</keyword>
<evidence type="ECO:0000256" key="7">
    <source>
        <dbReference type="ARBA" id="ARBA00022779"/>
    </source>
</evidence>
<organism evidence="11 12">
    <name type="scientific">Ahrensia kielensis</name>
    <dbReference type="NCBI Taxonomy" id="76980"/>
    <lineage>
        <taxon>Bacteria</taxon>
        <taxon>Pseudomonadati</taxon>
        <taxon>Pseudomonadota</taxon>
        <taxon>Alphaproteobacteria</taxon>
        <taxon>Hyphomicrobiales</taxon>
        <taxon>Ahrensiaceae</taxon>
        <taxon>Ahrensia</taxon>
    </lineage>
</organism>
<name>A0ABU9T8M3_9HYPH</name>
<evidence type="ECO:0000256" key="1">
    <source>
        <dbReference type="ARBA" id="ARBA00002254"/>
    </source>
</evidence>
<accession>A0ABU9T8M3</accession>
<dbReference type="EMBL" id="JBBMQO010000007">
    <property type="protein sequence ID" value="MEM5502487.1"/>
    <property type="molecule type" value="Genomic_DNA"/>
</dbReference>
<evidence type="ECO:0000313" key="11">
    <source>
        <dbReference type="EMBL" id="MEM5502487.1"/>
    </source>
</evidence>
<reference evidence="11 12" key="1">
    <citation type="submission" date="2024-03" db="EMBL/GenBank/DDBJ databases">
        <title>Community enrichment and isolation of bacterial strains for fucoidan degradation.</title>
        <authorList>
            <person name="Sichert A."/>
        </authorList>
    </citation>
    <scope>NUCLEOTIDE SEQUENCE [LARGE SCALE GENOMIC DNA]</scope>
    <source>
        <strain evidence="11 12">AS62</strain>
    </source>
</reference>
<comment type="subcellular location">
    <subcellularLocation>
        <location evidence="10">Cell inner membrane</location>
    </subcellularLocation>
    <subcellularLocation>
        <location evidence="2">Cell membrane</location>
        <topology evidence="2">Single-pass membrane protein</topology>
    </subcellularLocation>
</comment>
<comment type="function">
    <text evidence="1 10">Controls the rotational direction of flagella during chemotaxis.</text>
</comment>
<evidence type="ECO:0000256" key="2">
    <source>
        <dbReference type="ARBA" id="ARBA00004162"/>
    </source>
</evidence>
<keyword evidence="11" id="KW-0966">Cell projection</keyword>
<proteinExistence type="inferred from homology"/>
<evidence type="ECO:0000256" key="8">
    <source>
        <dbReference type="ARBA" id="ARBA00022989"/>
    </source>
</evidence>
<keyword evidence="5 10" id="KW-0145">Chemotaxis</keyword>
<keyword evidence="11" id="KW-0282">Flagellum</keyword>
<dbReference type="InterPro" id="IPR005503">
    <property type="entry name" value="FliL"/>
</dbReference>
<keyword evidence="12" id="KW-1185">Reference proteome</keyword>
<dbReference type="RefSeq" id="WP_342848794.1">
    <property type="nucleotide sequence ID" value="NZ_JBBMQO010000007.1"/>
</dbReference>
<keyword evidence="9 10" id="KW-0472">Membrane</keyword>
<evidence type="ECO:0000256" key="9">
    <source>
        <dbReference type="ARBA" id="ARBA00023136"/>
    </source>
</evidence>
<evidence type="ECO:0000256" key="5">
    <source>
        <dbReference type="ARBA" id="ARBA00022500"/>
    </source>
</evidence>
<evidence type="ECO:0000256" key="6">
    <source>
        <dbReference type="ARBA" id="ARBA00022692"/>
    </source>
</evidence>
<evidence type="ECO:0000256" key="4">
    <source>
        <dbReference type="ARBA" id="ARBA00022475"/>
    </source>
</evidence>
<evidence type="ECO:0000256" key="3">
    <source>
        <dbReference type="ARBA" id="ARBA00008281"/>
    </source>
</evidence>
<evidence type="ECO:0000256" key="10">
    <source>
        <dbReference type="RuleBase" id="RU364125"/>
    </source>
</evidence>
<keyword evidence="11" id="KW-0969">Cilium</keyword>
<keyword evidence="4" id="KW-1003">Cell membrane</keyword>
<evidence type="ECO:0000313" key="12">
    <source>
        <dbReference type="Proteomes" id="UP001477870"/>
    </source>
</evidence>
<gene>
    <name evidence="11" type="ORF">WNY59_12905</name>
</gene>